<evidence type="ECO:0000256" key="4">
    <source>
        <dbReference type="ARBA" id="ARBA00022448"/>
    </source>
</evidence>
<evidence type="ECO:0000256" key="10">
    <source>
        <dbReference type="SAM" id="Coils"/>
    </source>
</evidence>
<dbReference type="Pfam" id="PF20653">
    <property type="entry name" value="COG6_C"/>
    <property type="match status" value="1"/>
</dbReference>
<dbReference type="GO" id="GO:0017119">
    <property type="term" value="C:Golgi transport complex"/>
    <property type="evidence" value="ECO:0007669"/>
    <property type="project" value="UniProtKB-UniRule"/>
</dbReference>
<feature type="domain" description="Conserved Oligomeric Golgi complex subunit 6 C-terminal" evidence="12">
    <location>
        <begin position="176"/>
        <end position="692"/>
    </location>
</feature>
<dbReference type="Proteomes" id="UP001149090">
    <property type="component" value="Unassembled WGS sequence"/>
</dbReference>
<dbReference type="EMBL" id="JAPDFW010000070">
    <property type="protein sequence ID" value="KAJ5074275.1"/>
    <property type="molecule type" value="Genomic_DNA"/>
</dbReference>
<sequence length="694" mass="79836">MSTPQTLSLKRKVDKVLEISENDQQLISSLQYISKFYNENTIKSRRNLRNTIEKQRNESIRNFLEKFSKIKNTFESVIQNVHSLNTVCEEITNQIEEAKQTSTDIFEQLQKTDSLALFSQQKKLVVENFIAKYSLTKEEQEVLLAKPISNFAFFDVLNRISQILTDCRSLLRANQQQTILELLDQTLSLQEQAFDRLFRWTQSRCKDFIKNPEEIMGDFDGFESNPNIFENNSNNIENNHLENSNLNNLQNSIDNSPRITLPQNNQITDGVLIQKAFAVLSSRVVLLNKSIEVFVSSRQQAQIRGFITALTIGGPYGTPLPIEINSDNPMRFISDMLAWIHQSIADEKEIIMWIFKDIPSDITDQKEVLGSIFQGLSRSFRVRVEQVLKTQISMLVSFKISNLLDFYLNKTKLLLSQNCDFLALIEELKNLSFTKFTEKLGIETKSLLNFAPKIQPKELVPPKKLQEWMILITEILDTYQSSIVPDIPSNIQAPPILKLLIDPCLQMLALSATGLNASDMSVYLCNSIFFIRNSLSSFDFTREFLEMLDAQIDAHMDTLVEEQHQIILRECNMAEKIRIIQSQNKSQSQSQSQNKSQNDFVPLSQIFETNTQSIKNTIALFDNSIKILDSLVFPQCDKILNLQLRRNAKKQIIQLTLLGYKILYDSIMDPKNQYPNPESIVPRTPDQIESLIKI</sequence>
<accession>A0A9Q0LKQ3</accession>
<evidence type="ECO:0000256" key="7">
    <source>
        <dbReference type="ARBA" id="ARBA00023136"/>
    </source>
</evidence>
<comment type="subunit">
    <text evidence="9">Component of the conserved oligomeric Golgi complex.</text>
</comment>
<evidence type="ECO:0000313" key="14">
    <source>
        <dbReference type="Proteomes" id="UP001149090"/>
    </source>
</evidence>
<organism evidence="13 14">
    <name type="scientific">Anaeramoeba ignava</name>
    <name type="common">Anaerobic marine amoeba</name>
    <dbReference type="NCBI Taxonomy" id="1746090"/>
    <lineage>
        <taxon>Eukaryota</taxon>
        <taxon>Metamonada</taxon>
        <taxon>Anaeramoebidae</taxon>
        <taxon>Anaeramoeba</taxon>
    </lineage>
</organism>
<evidence type="ECO:0000259" key="11">
    <source>
        <dbReference type="Pfam" id="PF06419"/>
    </source>
</evidence>
<evidence type="ECO:0000313" key="13">
    <source>
        <dbReference type="EMBL" id="KAJ5074275.1"/>
    </source>
</evidence>
<evidence type="ECO:0000256" key="9">
    <source>
        <dbReference type="RuleBase" id="RU365075"/>
    </source>
</evidence>
<dbReference type="PANTHER" id="PTHR21506">
    <property type="entry name" value="COMPONENT OF OLIGOMERIC GOLGI COMPLEX 6"/>
    <property type="match status" value="1"/>
</dbReference>
<proteinExistence type="inferred from homology"/>
<keyword evidence="7 9" id="KW-0472">Membrane</keyword>
<protein>
    <recommendedName>
        <fullName evidence="3 9">Conserved oligomeric Golgi complex subunit 6</fullName>
        <shortName evidence="9">COG complex subunit 6</shortName>
    </recommendedName>
    <alternativeName>
        <fullName evidence="8 9">Component of oligomeric Golgi complex 6</fullName>
    </alternativeName>
</protein>
<comment type="similarity">
    <text evidence="2 9">Belongs to the COG6 family.</text>
</comment>
<keyword evidence="10" id="KW-0175">Coiled coil</keyword>
<dbReference type="GO" id="GO:0015031">
    <property type="term" value="P:protein transport"/>
    <property type="evidence" value="ECO:0007669"/>
    <property type="project" value="UniProtKB-KW"/>
</dbReference>
<dbReference type="PANTHER" id="PTHR21506:SF0">
    <property type="entry name" value="CONSERVED OLIGOMERIC GOLGI COMPLEX SUBUNIT 6"/>
    <property type="match status" value="1"/>
</dbReference>
<dbReference type="AlphaFoldDB" id="A0A9Q0LKQ3"/>
<dbReference type="InterPro" id="IPR048368">
    <property type="entry name" value="COG6_N"/>
</dbReference>
<dbReference type="InterPro" id="IPR048369">
    <property type="entry name" value="COG6_C"/>
</dbReference>
<evidence type="ECO:0000256" key="8">
    <source>
        <dbReference type="ARBA" id="ARBA00031348"/>
    </source>
</evidence>
<evidence type="ECO:0000256" key="2">
    <source>
        <dbReference type="ARBA" id="ARBA00011023"/>
    </source>
</evidence>
<keyword evidence="6 9" id="KW-0333">Golgi apparatus</keyword>
<gene>
    <name evidence="13" type="ORF">M0811_00904</name>
</gene>
<evidence type="ECO:0000256" key="1">
    <source>
        <dbReference type="ARBA" id="ARBA00004395"/>
    </source>
</evidence>
<comment type="function">
    <text evidence="9">Required for normal Golgi function.</text>
</comment>
<reference evidence="13" key="1">
    <citation type="submission" date="2022-10" db="EMBL/GenBank/DDBJ databases">
        <title>Novel sulphate-reducing endosymbionts in the free-living metamonad Anaeramoeba.</title>
        <authorList>
            <person name="Jerlstrom-Hultqvist J."/>
            <person name="Cepicka I."/>
            <person name="Gallot-Lavallee L."/>
            <person name="Salas-Leiva D."/>
            <person name="Curtis B.A."/>
            <person name="Zahonova K."/>
            <person name="Pipaliya S."/>
            <person name="Dacks J."/>
            <person name="Roger A.J."/>
        </authorList>
    </citation>
    <scope>NUCLEOTIDE SEQUENCE</scope>
    <source>
        <strain evidence="13">BMAN</strain>
    </source>
</reference>
<dbReference type="InterPro" id="IPR010490">
    <property type="entry name" value="COG6"/>
</dbReference>
<evidence type="ECO:0000256" key="3">
    <source>
        <dbReference type="ARBA" id="ARBA00020973"/>
    </source>
</evidence>
<dbReference type="SMART" id="SM01087">
    <property type="entry name" value="COG6"/>
    <property type="match status" value="1"/>
</dbReference>
<feature type="coiled-coil region" evidence="10">
    <location>
        <begin position="38"/>
        <end position="101"/>
    </location>
</feature>
<evidence type="ECO:0000256" key="6">
    <source>
        <dbReference type="ARBA" id="ARBA00023034"/>
    </source>
</evidence>
<keyword evidence="14" id="KW-1185">Reference proteome</keyword>
<dbReference type="GO" id="GO:0006891">
    <property type="term" value="P:intra-Golgi vesicle-mediated transport"/>
    <property type="evidence" value="ECO:0007669"/>
    <property type="project" value="UniProtKB-UniRule"/>
</dbReference>
<keyword evidence="4 9" id="KW-0813">Transport</keyword>
<dbReference type="GO" id="GO:0000139">
    <property type="term" value="C:Golgi membrane"/>
    <property type="evidence" value="ECO:0007669"/>
    <property type="project" value="UniProtKB-SubCell"/>
</dbReference>
<name>A0A9Q0LKQ3_ANAIG</name>
<comment type="subcellular location">
    <subcellularLocation>
        <location evidence="1 9">Golgi apparatus membrane</location>
        <topology evidence="1 9">Peripheral membrane protein</topology>
    </subcellularLocation>
</comment>
<feature type="domain" description="Conserved oligomeric complex COG6 N-terminal" evidence="11">
    <location>
        <begin position="33"/>
        <end position="143"/>
    </location>
</feature>
<dbReference type="OrthoDB" id="272987at2759"/>
<evidence type="ECO:0000259" key="12">
    <source>
        <dbReference type="Pfam" id="PF20653"/>
    </source>
</evidence>
<dbReference type="Pfam" id="PF06419">
    <property type="entry name" value="COG6_N"/>
    <property type="match status" value="1"/>
</dbReference>
<keyword evidence="5 9" id="KW-0653">Protein transport</keyword>
<comment type="caution">
    <text evidence="13">The sequence shown here is derived from an EMBL/GenBank/DDBJ whole genome shotgun (WGS) entry which is preliminary data.</text>
</comment>
<evidence type="ECO:0000256" key="5">
    <source>
        <dbReference type="ARBA" id="ARBA00022927"/>
    </source>
</evidence>
<dbReference type="OMA" id="HSCLDFF"/>